<keyword evidence="6 9" id="KW-1133">Transmembrane helix</keyword>
<dbReference type="Pfam" id="PF03591">
    <property type="entry name" value="AzlC"/>
    <property type="match status" value="1"/>
</dbReference>
<evidence type="ECO:0000256" key="8">
    <source>
        <dbReference type="SAM" id="MobiDB-lite"/>
    </source>
</evidence>
<feature type="transmembrane region" description="Helical" evidence="9">
    <location>
        <begin position="128"/>
        <end position="155"/>
    </location>
</feature>
<keyword evidence="11" id="KW-1185">Reference proteome</keyword>
<evidence type="ECO:0000313" key="10">
    <source>
        <dbReference type="EMBL" id="MFC5883494.1"/>
    </source>
</evidence>
<feature type="transmembrane region" description="Helical" evidence="9">
    <location>
        <begin position="192"/>
        <end position="219"/>
    </location>
</feature>
<dbReference type="EMBL" id="JBHSOD010000001">
    <property type="protein sequence ID" value="MFC5883494.1"/>
    <property type="molecule type" value="Genomic_DNA"/>
</dbReference>
<organism evidence="10 11">
    <name type="scientific">Kitasatospora aburaviensis</name>
    <dbReference type="NCBI Taxonomy" id="67265"/>
    <lineage>
        <taxon>Bacteria</taxon>
        <taxon>Bacillati</taxon>
        <taxon>Actinomycetota</taxon>
        <taxon>Actinomycetes</taxon>
        <taxon>Kitasatosporales</taxon>
        <taxon>Streptomycetaceae</taxon>
        <taxon>Kitasatospora</taxon>
    </lineage>
</organism>
<dbReference type="PANTHER" id="PTHR34979:SF1">
    <property type="entry name" value="INNER MEMBRANE PROTEIN YGAZ"/>
    <property type="match status" value="1"/>
</dbReference>
<evidence type="ECO:0000256" key="1">
    <source>
        <dbReference type="ARBA" id="ARBA00004651"/>
    </source>
</evidence>
<feature type="compositionally biased region" description="Low complexity" evidence="8">
    <location>
        <begin position="233"/>
        <end position="249"/>
    </location>
</feature>
<gene>
    <name evidence="10" type="ORF">ACFP0N_00695</name>
</gene>
<feature type="transmembrane region" description="Helical" evidence="9">
    <location>
        <begin position="161"/>
        <end position="180"/>
    </location>
</feature>
<evidence type="ECO:0000256" key="2">
    <source>
        <dbReference type="ARBA" id="ARBA00010735"/>
    </source>
</evidence>
<comment type="subcellular location">
    <subcellularLocation>
        <location evidence="1">Cell membrane</location>
        <topology evidence="1">Multi-pass membrane protein</topology>
    </subcellularLocation>
</comment>
<dbReference type="InterPro" id="IPR011606">
    <property type="entry name" value="Brnchd-chn_aa_trnsp_permease"/>
</dbReference>
<keyword evidence="3" id="KW-0813">Transport</keyword>
<evidence type="ECO:0000256" key="5">
    <source>
        <dbReference type="ARBA" id="ARBA00022692"/>
    </source>
</evidence>
<sequence>MRSLLRTLDAGTLRNVALVCVADALVGASFGAIAVSGGLPLWVPVVMSVLVFAGGSQFAAVGVVLSGGGALAAVATGLVLNARLLPFGFTVADLLDGPWWRRLVGAHLITDESVAFALLQPDRRRRRAVFWLCGLALFLIWNASVVLGAAAGSLIGDTDALGLDAAFPAVLLALVLPSLGDRRTRTAALAGAVVAVAATPFLPGGLPVLLALVGLLFAWRGPVARSAGAGSAGAPHAAAQGPAGAGRPADVTEEAH</sequence>
<comment type="similarity">
    <text evidence="2">Belongs to the AzlC family.</text>
</comment>
<name>A0ABW1ES40_9ACTN</name>
<feature type="transmembrane region" description="Helical" evidence="9">
    <location>
        <begin position="12"/>
        <end position="38"/>
    </location>
</feature>
<protein>
    <submittedName>
        <fullName evidence="10">AzlC family ABC transporter permease</fullName>
    </submittedName>
</protein>
<dbReference type="RefSeq" id="WP_313766295.1">
    <property type="nucleotide sequence ID" value="NZ_BAAAVH010000072.1"/>
</dbReference>
<evidence type="ECO:0000256" key="7">
    <source>
        <dbReference type="ARBA" id="ARBA00023136"/>
    </source>
</evidence>
<feature type="transmembrane region" description="Helical" evidence="9">
    <location>
        <begin position="58"/>
        <end position="80"/>
    </location>
</feature>
<keyword evidence="7 9" id="KW-0472">Membrane</keyword>
<dbReference type="Proteomes" id="UP001596067">
    <property type="component" value="Unassembled WGS sequence"/>
</dbReference>
<evidence type="ECO:0000313" key="11">
    <source>
        <dbReference type="Proteomes" id="UP001596067"/>
    </source>
</evidence>
<proteinExistence type="inferred from homology"/>
<evidence type="ECO:0000256" key="6">
    <source>
        <dbReference type="ARBA" id="ARBA00022989"/>
    </source>
</evidence>
<evidence type="ECO:0000256" key="9">
    <source>
        <dbReference type="SAM" id="Phobius"/>
    </source>
</evidence>
<keyword evidence="4" id="KW-1003">Cell membrane</keyword>
<comment type="caution">
    <text evidence="10">The sequence shown here is derived from an EMBL/GenBank/DDBJ whole genome shotgun (WGS) entry which is preliminary data.</text>
</comment>
<evidence type="ECO:0000256" key="3">
    <source>
        <dbReference type="ARBA" id="ARBA00022448"/>
    </source>
</evidence>
<accession>A0ABW1ES40</accession>
<feature type="region of interest" description="Disordered" evidence="8">
    <location>
        <begin position="233"/>
        <end position="256"/>
    </location>
</feature>
<keyword evidence="5 9" id="KW-0812">Transmembrane</keyword>
<reference evidence="11" key="1">
    <citation type="journal article" date="2019" name="Int. J. Syst. Evol. Microbiol.">
        <title>The Global Catalogue of Microorganisms (GCM) 10K type strain sequencing project: providing services to taxonomists for standard genome sequencing and annotation.</title>
        <authorList>
            <consortium name="The Broad Institute Genomics Platform"/>
            <consortium name="The Broad Institute Genome Sequencing Center for Infectious Disease"/>
            <person name="Wu L."/>
            <person name="Ma J."/>
        </authorList>
    </citation>
    <scope>NUCLEOTIDE SEQUENCE [LARGE SCALE GENOMIC DNA]</scope>
    <source>
        <strain evidence="11">CGMCC 4.1469</strain>
    </source>
</reference>
<dbReference type="PANTHER" id="PTHR34979">
    <property type="entry name" value="INNER MEMBRANE PROTEIN YGAZ"/>
    <property type="match status" value="1"/>
</dbReference>
<evidence type="ECO:0000256" key="4">
    <source>
        <dbReference type="ARBA" id="ARBA00022475"/>
    </source>
</evidence>